<keyword evidence="2" id="KW-1185">Reference proteome</keyword>
<sequence>MDRLLNRLFDKKPKKLPKPSPKHISLGISPNVSAGLFRSREELDIGPDDERSNKGSRIVFQDDSGEDKELPAPEALTSGVAVGGTEHGSDSTRENPTDTREGEGGGRPAETSKVPEREYENTTLTSTTILSVPKEAPHESSPLEPLRAALRTLATVHANHQEAIAIGNKTEVLLSRIVALEERFDSCPDGVEELRRRDRLIRYAGIMHSDLALSPF</sequence>
<organism evidence="1 2">
    <name type="scientific">Thelephora ganbajun</name>
    <name type="common">Ganba fungus</name>
    <dbReference type="NCBI Taxonomy" id="370292"/>
    <lineage>
        <taxon>Eukaryota</taxon>
        <taxon>Fungi</taxon>
        <taxon>Dikarya</taxon>
        <taxon>Basidiomycota</taxon>
        <taxon>Agaricomycotina</taxon>
        <taxon>Agaricomycetes</taxon>
        <taxon>Thelephorales</taxon>
        <taxon>Thelephoraceae</taxon>
        <taxon>Thelephora</taxon>
    </lineage>
</organism>
<comment type="caution">
    <text evidence="1">The sequence shown here is derived from an EMBL/GenBank/DDBJ whole genome shotgun (WGS) entry which is preliminary data.</text>
</comment>
<accession>A0ACB6ZBA1</accession>
<proteinExistence type="predicted"/>
<dbReference type="EMBL" id="MU118053">
    <property type="protein sequence ID" value="KAF9646638.1"/>
    <property type="molecule type" value="Genomic_DNA"/>
</dbReference>
<evidence type="ECO:0000313" key="1">
    <source>
        <dbReference type="EMBL" id="KAF9646638.1"/>
    </source>
</evidence>
<gene>
    <name evidence="1" type="ORF">BDM02DRAFT_2989282</name>
</gene>
<reference evidence="1" key="2">
    <citation type="journal article" date="2020" name="Nat. Commun.">
        <title>Large-scale genome sequencing of mycorrhizal fungi provides insights into the early evolution of symbiotic traits.</title>
        <authorList>
            <person name="Miyauchi S."/>
            <person name="Kiss E."/>
            <person name="Kuo A."/>
            <person name="Drula E."/>
            <person name="Kohler A."/>
            <person name="Sanchez-Garcia M."/>
            <person name="Morin E."/>
            <person name="Andreopoulos B."/>
            <person name="Barry K.W."/>
            <person name="Bonito G."/>
            <person name="Buee M."/>
            <person name="Carver A."/>
            <person name="Chen C."/>
            <person name="Cichocki N."/>
            <person name="Clum A."/>
            <person name="Culley D."/>
            <person name="Crous P.W."/>
            <person name="Fauchery L."/>
            <person name="Girlanda M."/>
            <person name="Hayes R.D."/>
            <person name="Keri Z."/>
            <person name="LaButti K."/>
            <person name="Lipzen A."/>
            <person name="Lombard V."/>
            <person name="Magnuson J."/>
            <person name="Maillard F."/>
            <person name="Murat C."/>
            <person name="Nolan M."/>
            <person name="Ohm R.A."/>
            <person name="Pangilinan J."/>
            <person name="Pereira M.F."/>
            <person name="Perotto S."/>
            <person name="Peter M."/>
            <person name="Pfister S."/>
            <person name="Riley R."/>
            <person name="Sitrit Y."/>
            <person name="Stielow J.B."/>
            <person name="Szollosi G."/>
            <person name="Zifcakova L."/>
            <person name="Stursova M."/>
            <person name="Spatafora J.W."/>
            <person name="Tedersoo L."/>
            <person name="Vaario L.M."/>
            <person name="Yamada A."/>
            <person name="Yan M."/>
            <person name="Wang P."/>
            <person name="Xu J."/>
            <person name="Bruns T."/>
            <person name="Baldrian P."/>
            <person name="Vilgalys R."/>
            <person name="Dunand C."/>
            <person name="Henrissat B."/>
            <person name="Grigoriev I.V."/>
            <person name="Hibbett D."/>
            <person name="Nagy L.G."/>
            <person name="Martin F.M."/>
        </authorList>
    </citation>
    <scope>NUCLEOTIDE SEQUENCE</scope>
    <source>
        <strain evidence="1">P2</strain>
    </source>
</reference>
<evidence type="ECO:0000313" key="2">
    <source>
        <dbReference type="Proteomes" id="UP000886501"/>
    </source>
</evidence>
<dbReference type="Proteomes" id="UP000886501">
    <property type="component" value="Unassembled WGS sequence"/>
</dbReference>
<name>A0ACB6ZBA1_THEGA</name>
<reference evidence="1" key="1">
    <citation type="submission" date="2019-10" db="EMBL/GenBank/DDBJ databases">
        <authorList>
            <consortium name="DOE Joint Genome Institute"/>
            <person name="Kuo A."/>
            <person name="Miyauchi S."/>
            <person name="Kiss E."/>
            <person name="Drula E."/>
            <person name="Kohler A."/>
            <person name="Sanchez-Garcia M."/>
            <person name="Andreopoulos B."/>
            <person name="Barry K.W."/>
            <person name="Bonito G."/>
            <person name="Buee M."/>
            <person name="Carver A."/>
            <person name="Chen C."/>
            <person name="Cichocki N."/>
            <person name="Clum A."/>
            <person name="Culley D."/>
            <person name="Crous P.W."/>
            <person name="Fauchery L."/>
            <person name="Girlanda M."/>
            <person name="Hayes R."/>
            <person name="Keri Z."/>
            <person name="Labutti K."/>
            <person name="Lipzen A."/>
            <person name="Lombard V."/>
            <person name="Magnuson J."/>
            <person name="Maillard F."/>
            <person name="Morin E."/>
            <person name="Murat C."/>
            <person name="Nolan M."/>
            <person name="Ohm R."/>
            <person name="Pangilinan J."/>
            <person name="Pereira M."/>
            <person name="Perotto S."/>
            <person name="Peter M."/>
            <person name="Riley R."/>
            <person name="Sitrit Y."/>
            <person name="Stielow B."/>
            <person name="Szollosi G."/>
            <person name="Zifcakova L."/>
            <person name="Stursova M."/>
            <person name="Spatafora J.W."/>
            <person name="Tedersoo L."/>
            <person name="Vaario L.-M."/>
            <person name="Yamada A."/>
            <person name="Yan M."/>
            <person name="Wang P."/>
            <person name="Xu J."/>
            <person name="Bruns T."/>
            <person name="Baldrian P."/>
            <person name="Vilgalys R."/>
            <person name="Henrissat B."/>
            <person name="Grigoriev I.V."/>
            <person name="Hibbett D."/>
            <person name="Nagy L.G."/>
            <person name="Martin F.M."/>
        </authorList>
    </citation>
    <scope>NUCLEOTIDE SEQUENCE</scope>
    <source>
        <strain evidence="1">P2</strain>
    </source>
</reference>
<protein>
    <submittedName>
        <fullName evidence="1">Uncharacterized protein</fullName>
    </submittedName>
</protein>